<protein>
    <recommendedName>
        <fullName evidence="4">Lipoprotein</fullName>
    </recommendedName>
</protein>
<name>A4G358_HERAR</name>
<feature type="chain" id="PRO_5002669040" description="Lipoprotein" evidence="1">
    <location>
        <begin position="25"/>
        <end position="88"/>
    </location>
</feature>
<dbReference type="EMBL" id="CU207211">
    <property type="protein sequence ID" value="CAL60945.1"/>
    <property type="molecule type" value="Genomic_DNA"/>
</dbReference>
<proteinExistence type="predicted"/>
<keyword evidence="3" id="KW-1185">Reference proteome</keyword>
<evidence type="ECO:0008006" key="4">
    <source>
        <dbReference type="Google" id="ProtNLM"/>
    </source>
</evidence>
<dbReference type="KEGG" id="har:HEAR0751"/>
<dbReference type="HOGENOM" id="CLU_2466724_0_0_4"/>
<dbReference type="Proteomes" id="UP000006697">
    <property type="component" value="Chromosome"/>
</dbReference>
<feature type="signal peptide" evidence="1">
    <location>
        <begin position="1"/>
        <end position="24"/>
    </location>
</feature>
<dbReference type="PROSITE" id="PS51257">
    <property type="entry name" value="PROKAR_LIPOPROTEIN"/>
    <property type="match status" value="1"/>
</dbReference>
<sequence length="88" mass="9471">MNNMKTLSLSILLLAVSLAGCVTMSGNYVVSGTLPDGTDMKWNVSTQGRGIYTVRNGMCAAHPGATVFIRDAQTGQELKDESPYKCRK</sequence>
<gene>
    <name evidence="2" type="ordered locus">HEAR0751</name>
</gene>
<organism evidence="2 3">
    <name type="scientific">Herminiimonas arsenicoxydans</name>
    <dbReference type="NCBI Taxonomy" id="204773"/>
    <lineage>
        <taxon>Bacteria</taxon>
        <taxon>Pseudomonadati</taxon>
        <taxon>Pseudomonadota</taxon>
        <taxon>Betaproteobacteria</taxon>
        <taxon>Burkholderiales</taxon>
        <taxon>Oxalobacteraceae</taxon>
        <taxon>Herminiimonas</taxon>
    </lineage>
</organism>
<evidence type="ECO:0000313" key="3">
    <source>
        <dbReference type="Proteomes" id="UP000006697"/>
    </source>
</evidence>
<accession>A4G358</accession>
<evidence type="ECO:0000256" key="1">
    <source>
        <dbReference type="SAM" id="SignalP"/>
    </source>
</evidence>
<dbReference type="eggNOG" id="ENOG502ZDKZ">
    <property type="taxonomic scope" value="Bacteria"/>
</dbReference>
<dbReference type="AlphaFoldDB" id="A4G358"/>
<evidence type="ECO:0000313" key="2">
    <source>
        <dbReference type="EMBL" id="CAL60945.1"/>
    </source>
</evidence>
<keyword evidence="1" id="KW-0732">Signal</keyword>
<reference evidence="2 3" key="1">
    <citation type="journal article" date="2007" name="PLoS Genet.">
        <title>A tale of two oxidation states: bacterial colonization of arsenic-rich environments.</title>
        <authorList>
            <person name="Muller D."/>
            <person name="Medigue C."/>
            <person name="Koechler S."/>
            <person name="Barbe V."/>
            <person name="Barakat M."/>
            <person name="Talla E."/>
            <person name="Bonnefoy V."/>
            <person name="Krin E."/>
            <person name="Arsene-Ploetze F."/>
            <person name="Carapito C."/>
            <person name="Chandler M."/>
            <person name="Cournoyer B."/>
            <person name="Cruveiller S."/>
            <person name="Dossat C."/>
            <person name="Duval S."/>
            <person name="Heymann M."/>
            <person name="Leize E."/>
            <person name="Lieutaud A."/>
            <person name="Lievremont D."/>
            <person name="Makita Y."/>
            <person name="Mangenot S."/>
            <person name="Nitschke W."/>
            <person name="Ortet P."/>
            <person name="Perdrial N."/>
            <person name="Schoepp B."/>
            <person name="Siguier N."/>
            <person name="Simeonova D.D."/>
            <person name="Rouy Z."/>
            <person name="Segurens B."/>
            <person name="Turlin E."/>
            <person name="Vallenet D."/>
            <person name="Van Dorsselaer A."/>
            <person name="Weiss S."/>
            <person name="Weissenbach J."/>
            <person name="Lett M.C."/>
            <person name="Danchin A."/>
            <person name="Bertin P.N."/>
        </authorList>
    </citation>
    <scope>NUCLEOTIDE SEQUENCE [LARGE SCALE GENOMIC DNA]</scope>
    <source>
        <strain evidence="3">ULPAs1</strain>
    </source>
</reference>